<dbReference type="Gene3D" id="1.25.40.20">
    <property type="entry name" value="Ankyrin repeat-containing domain"/>
    <property type="match status" value="1"/>
</dbReference>
<dbReference type="InterPro" id="IPR036770">
    <property type="entry name" value="Ankyrin_rpt-contain_sf"/>
</dbReference>
<dbReference type="PANTHER" id="PTHR24171:SF8">
    <property type="entry name" value="BRCA1-ASSOCIATED RING DOMAIN PROTEIN 1"/>
    <property type="match status" value="1"/>
</dbReference>
<dbReference type="PROSITE" id="PS50297">
    <property type="entry name" value="ANK_REP_REGION"/>
    <property type="match status" value="1"/>
</dbReference>
<gene>
    <name evidence="8" type="primary">Aste57867_21922</name>
    <name evidence="7" type="ORF">As57867_021853</name>
    <name evidence="8" type="ORF">ASTE57867_21922</name>
</gene>
<accession>A0A485LJH5</accession>
<dbReference type="OrthoDB" id="194358at2759"/>
<protein>
    <submittedName>
        <fullName evidence="8">Aste57867_21922 protein</fullName>
    </submittedName>
</protein>
<dbReference type="SMART" id="SM00248">
    <property type="entry name" value="ANK"/>
    <property type="match status" value="3"/>
</dbReference>
<keyword evidence="1" id="KW-0677">Repeat</keyword>
<dbReference type="Proteomes" id="UP000332933">
    <property type="component" value="Unassembled WGS sequence"/>
</dbReference>
<dbReference type="EMBL" id="VJMH01007011">
    <property type="protein sequence ID" value="KAF0686316.1"/>
    <property type="molecule type" value="Genomic_DNA"/>
</dbReference>
<dbReference type="Gene3D" id="2.20.70.10">
    <property type="match status" value="1"/>
</dbReference>
<feature type="repeat" description="ANK" evidence="3">
    <location>
        <begin position="241"/>
        <end position="273"/>
    </location>
</feature>
<dbReference type="InterPro" id="IPR036020">
    <property type="entry name" value="WW_dom_sf"/>
</dbReference>
<reference evidence="8 9" key="1">
    <citation type="submission" date="2019-03" db="EMBL/GenBank/DDBJ databases">
        <authorList>
            <person name="Gaulin E."/>
            <person name="Dumas B."/>
        </authorList>
    </citation>
    <scope>NUCLEOTIDE SEQUENCE [LARGE SCALE GENOMIC DNA]</scope>
    <source>
        <strain evidence="8">CBS 568.67</strain>
    </source>
</reference>
<dbReference type="PROSITE" id="PS50020">
    <property type="entry name" value="WW_DOMAIN_2"/>
    <property type="match status" value="1"/>
</dbReference>
<evidence type="ECO:0000256" key="1">
    <source>
        <dbReference type="ARBA" id="ARBA00022737"/>
    </source>
</evidence>
<dbReference type="EMBL" id="CAADRA010007037">
    <property type="protein sequence ID" value="VFT98590.1"/>
    <property type="molecule type" value="Genomic_DNA"/>
</dbReference>
<dbReference type="PANTHER" id="PTHR24171">
    <property type="entry name" value="ANKYRIN REPEAT DOMAIN-CONTAINING PROTEIN 39-RELATED"/>
    <property type="match status" value="1"/>
</dbReference>
<evidence type="ECO:0000313" key="7">
    <source>
        <dbReference type="EMBL" id="KAF0686316.1"/>
    </source>
</evidence>
<dbReference type="PROSITE" id="PS50004">
    <property type="entry name" value="C2"/>
    <property type="match status" value="1"/>
</dbReference>
<feature type="domain" description="WW" evidence="6">
    <location>
        <begin position="45"/>
        <end position="66"/>
    </location>
</feature>
<keyword evidence="2 3" id="KW-0040">ANK repeat</keyword>
<evidence type="ECO:0000259" key="6">
    <source>
        <dbReference type="PROSITE" id="PS50020"/>
    </source>
</evidence>
<evidence type="ECO:0000256" key="2">
    <source>
        <dbReference type="ARBA" id="ARBA00023043"/>
    </source>
</evidence>
<dbReference type="InterPro" id="IPR001202">
    <property type="entry name" value="WW_dom"/>
</dbReference>
<dbReference type="GO" id="GO:0004842">
    <property type="term" value="F:ubiquitin-protein transferase activity"/>
    <property type="evidence" value="ECO:0007669"/>
    <property type="project" value="TreeGrafter"/>
</dbReference>
<evidence type="ECO:0000256" key="3">
    <source>
        <dbReference type="PROSITE-ProRule" id="PRU00023"/>
    </source>
</evidence>
<dbReference type="Pfam" id="PF00397">
    <property type="entry name" value="WW"/>
    <property type="match status" value="1"/>
</dbReference>
<dbReference type="InterPro" id="IPR002110">
    <property type="entry name" value="Ankyrin_rpt"/>
</dbReference>
<evidence type="ECO:0000313" key="9">
    <source>
        <dbReference type="Proteomes" id="UP000332933"/>
    </source>
</evidence>
<keyword evidence="9" id="KW-1185">Reference proteome</keyword>
<dbReference type="InterPro" id="IPR000008">
    <property type="entry name" value="C2_dom"/>
</dbReference>
<feature type="compositionally biased region" description="Polar residues" evidence="4">
    <location>
        <begin position="108"/>
        <end position="126"/>
    </location>
</feature>
<dbReference type="Gene3D" id="2.60.40.150">
    <property type="entry name" value="C2 domain"/>
    <property type="match status" value="1"/>
</dbReference>
<evidence type="ECO:0000256" key="4">
    <source>
        <dbReference type="SAM" id="MobiDB-lite"/>
    </source>
</evidence>
<feature type="region of interest" description="Disordered" evidence="4">
    <location>
        <begin position="108"/>
        <end position="131"/>
    </location>
</feature>
<dbReference type="Pfam" id="PF00168">
    <property type="entry name" value="C2"/>
    <property type="match status" value="1"/>
</dbReference>
<dbReference type="SUPFAM" id="SSF49562">
    <property type="entry name" value="C2 domain (Calcium/lipid-binding domain, CaLB)"/>
    <property type="match status" value="1"/>
</dbReference>
<sequence>MPLNALVDDTHAAAIRIQKLYRSHVARQVMARLASSVYRKCYDASTGLYYYCNLKTGETAWERPKIFGNVDAPYFEDASMAAVGDDESLASSAAKDDARHDIPAEAMPTNTAEESSSNQHASSTYQVDKEKKARIEEAREVGRKLIQVQAQAKLDLERQNRKQVRRGRKNWEKRVLMEQEEARAARLRAIELQNKQTIEDLMAGKNKPQLESIREACMRGNLDRVVALLDEGWSSNAESAMGLTPLFAACIGGHVDIVTLLLQHKADVNHRHVITQRTAYMEACQRPHVPVVRELLRYGARLHWTDKQGRVAKDGITSKRVLAMHSLACGLWTPDSSSVFPNPFRAATLALAFVAKCQRRANDVAKAEARKHAATVRVDVQKQLIQAKVTYVVCARVPQPDDDGRYDHEIKQSQLQASVAARRDMAAAADTRFDATREHWLHQAEAAALVLRRSAPPAWFDKHTLLRILAFCPRHWFDTREQMPPPARSRPCLIAPTRVWQSSSTLPLDLNVQLTQNATDIHRMVSEMGEIDAHETIDVATGVSVRVATGESQAQVELTVVEGDCLPKRPNRSLINPFVRVRLHGDDGHALREFEATEPRFEEESPTWDHRFVVDHVPSIRCELCVQLVDLGTKPEMAGEIRIKLRQYVDQKEHDEWHVLPQTLKQTLVEGKSRAVPARLHLLVRFTHAKSLVLARDIAKQTKDRARLLTQQRAYIQTQLARVLALLDVNPAKKKAK</sequence>
<dbReference type="AlphaFoldDB" id="A0A485LJH5"/>
<evidence type="ECO:0000313" key="8">
    <source>
        <dbReference type="EMBL" id="VFT98590.1"/>
    </source>
</evidence>
<dbReference type="Pfam" id="PF12796">
    <property type="entry name" value="Ank_2"/>
    <property type="match status" value="1"/>
</dbReference>
<dbReference type="SMART" id="SM00239">
    <property type="entry name" value="C2"/>
    <property type="match status" value="1"/>
</dbReference>
<dbReference type="PROSITE" id="PS50096">
    <property type="entry name" value="IQ"/>
    <property type="match status" value="1"/>
</dbReference>
<name>A0A485LJH5_9STRA</name>
<dbReference type="CDD" id="cd00030">
    <property type="entry name" value="C2"/>
    <property type="match status" value="1"/>
</dbReference>
<organism evidence="8 9">
    <name type="scientific">Aphanomyces stellatus</name>
    <dbReference type="NCBI Taxonomy" id="120398"/>
    <lineage>
        <taxon>Eukaryota</taxon>
        <taxon>Sar</taxon>
        <taxon>Stramenopiles</taxon>
        <taxon>Oomycota</taxon>
        <taxon>Saprolegniomycetes</taxon>
        <taxon>Saprolegniales</taxon>
        <taxon>Verrucalvaceae</taxon>
        <taxon>Aphanomyces</taxon>
    </lineage>
</organism>
<dbReference type="CDD" id="cd00201">
    <property type="entry name" value="WW"/>
    <property type="match status" value="1"/>
</dbReference>
<feature type="domain" description="C2" evidence="5">
    <location>
        <begin position="537"/>
        <end position="658"/>
    </location>
</feature>
<dbReference type="InterPro" id="IPR035892">
    <property type="entry name" value="C2_domain_sf"/>
</dbReference>
<dbReference type="SUPFAM" id="SSF51045">
    <property type="entry name" value="WW domain"/>
    <property type="match status" value="1"/>
</dbReference>
<dbReference type="CDD" id="cd23767">
    <property type="entry name" value="IQCD"/>
    <property type="match status" value="1"/>
</dbReference>
<dbReference type="GO" id="GO:0085020">
    <property type="term" value="P:protein K6-linked ubiquitination"/>
    <property type="evidence" value="ECO:0007669"/>
    <property type="project" value="TreeGrafter"/>
</dbReference>
<evidence type="ECO:0000259" key="5">
    <source>
        <dbReference type="PROSITE" id="PS50004"/>
    </source>
</evidence>
<proteinExistence type="predicted"/>
<reference evidence="7" key="2">
    <citation type="submission" date="2019-06" db="EMBL/GenBank/DDBJ databases">
        <title>Genomics analysis of Aphanomyces spp. identifies a new class of oomycete effector associated with host adaptation.</title>
        <authorList>
            <person name="Gaulin E."/>
        </authorList>
    </citation>
    <scope>NUCLEOTIDE SEQUENCE</scope>
    <source>
        <strain evidence="7">CBS 578.67</strain>
    </source>
</reference>
<dbReference type="SUPFAM" id="SSF48403">
    <property type="entry name" value="Ankyrin repeat"/>
    <property type="match status" value="1"/>
</dbReference>
<dbReference type="PROSITE" id="PS50088">
    <property type="entry name" value="ANK_REPEAT"/>
    <property type="match status" value="1"/>
</dbReference>